<dbReference type="AlphaFoldDB" id="A0AAU6WGZ4"/>
<dbReference type="EMBL" id="CP125942">
    <property type="protein sequence ID" value="XAO46373.1"/>
    <property type="molecule type" value="Genomic_DNA"/>
</dbReference>
<keyword evidence="2" id="KW-1185">Reference proteome</keyword>
<name>A0AAU6WGZ4_9MICC</name>
<evidence type="ECO:0000313" key="1">
    <source>
        <dbReference type="EMBL" id="XAO46373.1"/>
    </source>
</evidence>
<protein>
    <submittedName>
        <fullName evidence="1">Uncharacterized protein</fullName>
    </submittedName>
</protein>
<dbReference type="KEGG" id="gey:QMQ05_02160"/>
<dbReference type="Proteomes" id="UP001486888">
    <property type="component" value="Chromosome"/>
</dbReference>
<proteinExistence type="predicted"/>
<sequence>MEISNALLQGQRGRRLLWEFAVASEAELIPEQNPHPLFEGMFYASYQLEKARGDSVVMFGPGADDGHMTSVSVDEIAELLELTQLIPVTEQLLISSLSITVNAARYWQEPDGIDTLLDSATLRPQLSRIAEHLAASGQLEPWFGPLDRKRNIA</sequence>
<gene>
    <name evidence="1" type="ORF">QMQ05_02160</name>
</gene>
<organism evidence="1 2">
    <name type="scientific">Glutamicibacter ectropisis</name>
    <dbReference type="NCBI Taxonomy" id="3046593"/>
    <lineage>
        <taxon>Bacteria</taxon>
        <taxon>Bacillati</taxon>
        <taxon>Actinomycetota</taxon>
        <taxon>Actinomycetes</taxon>
        <taxon>Micrococcales</taxon>
        <taxon>Micrococcaceae</taxon>
        <taxon>Glutamicibacter</taxon>
    </lineage>
</organism>
<dbReference type="RefSeq" id="WP_345472629.1">
    <property type="nucleotide sequence ID" value="NZ_CP125942.1"/>
</dbReference>
<accession>A0AAU6WGZ4</accession>
<reference evidence="1 2" key="1">
    <citation type="submission" date="2023-05" db="EMBL/GenBank/DDBJ databases">
        <title>Glutamicibacter sp. B1, complete genome.</title>
        <authorList>
            <person name="Long Y.H."/>
            <person name="Fang T."/>
            <person name="Li X.Y."/>
        </authorList>
    </citation>
    <scope>NUCLEOTIDE SEQUENCE [LARGE SCALE GENOMIC DNA]</scope>
    <source>
        <strain evidence="1 2">B1</strain>
    </source>
</reference>
<evidence type="ECO:0000313" key="2">
    <source>
        <dbReference type="Proteomes" id="UP001486888"/>
    </source>
</evidence>